<organism evidence="3 4">
    <name type="scientific">Bactrocera dorsalis</name>
    <name type="common">Oriental fruit fly</name>
    <name type="synonym">Dacus dorsalis</name>
    <dbReference type="NCBI Taxonomy" id="27457"/>
    <lineage>
        <taxon>Eukaryota</taxon>
        <taxon>Metazoa</taxon>
        <taxon>Ecdysozoa</taxon>
        <taxon>Arthropoda</taxon>
        <taxon>Hexapoda</taxon>
        <taxon>Insecta</taxon>
        <taxon>Pterygota</taxon>
        <taxon>Neoptera</taxon>
        <taxon>Endopterygota</taxon>
        <taxon>Diptera</taxon>
        <taxon>Brachycera</taxon>
        <taxon>Muscomorpha</taxon>
        <taxon>Tephritoidea</taxon>
        <taxon>Tephritidae</taxon>
        <taxon>Bactrocera</taxon>
        <taxon>Bactrocera</taxon>
    </lineage>
</organism>
<name>A0ABM3JJU3_BACDO</name>
<dbReference type="Pfam" id="PF03184">
    <property type="entry name" value="DDE_1"/>
    <property type="match status" value="1"/>
</dbReference>
<dbReference type="RefSeq" id="XP_049309522.1">
    <property type="nucleotide sequence ID" value="XM_049453565.1"/>
</dbReference>
<dbReference type="InterPro" id="IPR050863">
    <property type="entry name" value="CenT-Element_Derived"/>
</dbReference>
<evidence type="ECO:0000313" key="4">
    <source>
        <dbReference type="RefSeq" id="XP_049309522.1"/>
    </source>
</evidence>
<proteinExistence type="predicted"/>
<dbReference type="PANTHER" id="PTHR19303">
    <property type="entry name" value="TRANSPOSON"/>
    <property type="match status" value="1"/>
</dbReference>
<dbReference type="PANTHER" id="PTHR19303:SF73">
    <property type="entry name" value="PROTEIN PDC2"/>
    <property type="match status" value="1"/>
</dbReference>
<reference evidence="4" key="1">
    <citation type="submission" date="2025-08" db="UniProtKB">
        <authorList>
            <consortium name="RefSeq"/>
        </authorList>
    </citation>
    <scope>IDENTIFICATION</scope>
    <source>
        <tissue evidence="4">Adult</tissue>
    </source>
</reference>
<keyword evidence="3" id="KW-1185">Reference proteome</keyword>
<protein>
    <submittedName>
        <fullName evidence="4">Tigger transposable element-derived protein 6-like</fullName>
    </submittedName>
</protein>
<dbReference type="InterPro" id="IPR006600">
    <property type="entry name" value="HTH_CenpB_DNA-bd_dom"/>
</dbReference>
<dbReference type="PROSITE" id="PS51253">
    <property type="entry name" value="HTH_CENPB"/>
    <property type="match status" value="1"/>
</dbReference>
<dbReference type="Gene3D" id="3.30.420.10">
    <property type="entry name" value="Ribonuclease H-like superfamily/Ribonuclease H"/>
    <property type="match status" value="1"/>
</dbReference>
<dbReference type="Pfam" id="PF03221">
    <property type="entry name" value="HTH_Tnp_Tc5"/>
    <property type="match status" value="1"/>
</dbReference>
<evidence type="ECO:0000313" key="3">
    <source>
        <dbReference type="Proteomes" id="UP001652620"/>
    </source>
</evidence>
<dbReference type="InterPro" id="IPR004875">
    <property type="entry name" value="DDE_SF_endonuclease_dom"/>
</dbReference>
<dbReference type="GeneID" id="125777815"/>
<feature type="domain" description="HTH CENPB-type" evidence="2">
    <location>
        <begin position="1"/>
        <end position="37"/>
    </location>
</feature>
<dbReference type="InterPro" id="IPR036397">
    <property type="entry name" value="RNaseH_sf"/>
</dbReference>
<gene>
    <name evidence="4" type="primary">LOC125777815</name>
</gene>
<dbReference type="Proteomes" id="UP001652620">
    <property type="component" value="Chromosome 3"/>
</dbReference>
<evidence type="ECO:0000256" key="1">
    <source>
        <dbReference type="ARBA" id="ARBA00023125"/>
    </source>
</evidence>
<sequence length="381" mass="43500">MLMMKANEFGEAVGANFKCSSGWLDRFKKRHNICFGKICGESASVDQSVTNDWQLQTWPTIYKIKGEACSGGKMFKERINSMICANASGTVKRKLLVIGKYNSPRCFKNVKTLPVDYCANNKSWMSSQNFTDYLKKWDCELIKAKTKILLLVDNCPAHPQVHLHNIKLHFLPPNTTSVLQPMDQGVINSLKQSYRKQLLMKIMDLPEDANPTKAVSLLDAVNMLSVAWESVSKETIRNCFRHAGLVKDIPDGLDFDPEDDEPLNKIIEINNVVVLSKFDEYSRIDENIIATEEHSDTDLIQDFLHELLEEDSGDEDLAQPETIIKIEDAMNYSRKLKLYFQQKENSSDAINLLNKLEIKLQKDFANKAFTQKKITDFFQKA</sequence>
<accession>A0ABM3JJU3</accession>
<keyword evidence="1" id="KW-0238">DNA-binding</keyword>
<evidence type="ECO:0000259" key="2">
    <source>
        <dbReference type="PROSITE" id="PS51253"/>
    </source>
</evidence>
<dbReference type="Gene3D" id="1.10.10.60">
    <property type="entry name" value="Homeodomain-like"/>
    <property type="match status" value="1"/>
</dbReference>